<proteinExistence type="predicted"/>
<comment type="caution">
    <text evidence="1">The sequence shown here is derived from an EMBL/GenBank/DDBJ whole genome shotgun (WGS) entry which is preliminary data.</text>
</comment>
<organism evidence="1 2">
    <name type="scientific">Talaromyces proteolyticus</name>
    <dbReference type="NCBI Taxonomy" id="1131652"/>
    <lineage>
        <taxon>Eukaryota</taxon>
        <taxon>Fungi</taxon>
        <taxon>Dikarya</taxon>
        <taxon>Ascomycota</taxon>
        <taxon>Pezizomycotina</taxon>
        <taxon>Eurotiomycetes</taxon>
        <taxon>Eurotiomycetidae</taxon>
        <taxon>Eurotiales</taxon>
        <taxon>Trichocomaceae</taxon>
        <taxon>Talaromyces</taxon>
        <taxon>Talaromyces sect. Bacilispori</taxon>
    </lineage>
</organism>
<dbReference type="EMBL" id="JAJTJA010000015">
    <property type="protein sequence ID" value="KAH8689619.1"/>
    <property type="molecule type" value="Genomic_DNA"/>
</dbReference>
<dbReference type="RefSeq" id="XP_046065973.1">
    <property type="nucleotide sequence ID" value="XM_046214649.1"/>
</dbReference>
<dbReference type="GeneID" id="70244936"/>
<accession>A0AAD4KHM6</accession>
<evidence type="ECO:0008006" key="3">
    <source>
        <dbReference type="Google" id="ProtNLM"/>
    </source>
</evidence>
<protein>
    <recommendedName>
        <fullName evidence="3">F-box domain-containing protein</fullName>
    </recommendedName>
</protein>
<dbReference type="SUPFAM" id="SSF81383">
    <property type="entry name" value="F-box domain"/>
    <property type="match status" value="1"/>
</dbReference>
<gene>
    <name evidence="1" type="ORF">BGW36DRAFT_365389</name>
</gene>
<dbReference type="InterPro" id="IPR036047">
    <property type="entry name" value="F-box-like_dom_sf"/>
</dbReference>
<sequence length="370" mass="43056">MEKGEEKSSNRCFIMELPTELLAMVSDHLDPLSGACLAMACKRLLLISGASLVSDCLQFKKDFAPLFHHYRSNQSFQTDRWQLLERLEDERWLACSKCLKLHPHVAFTSKELRRESYLRACNLGELAGVVDLCPCRKLTFQDKVNLVQHLKDREAFTKMPSSILGSHSYDDRYLWHSCKAIYGNTEVSIEIYPEIDDDERLMIRTEYRLYVEPNRLGKHQYITPRFGCAHRSMDLWLSSVCQTLYCHRYNSFCSACKRINVCSTCDTTLKCPKKRPFHCQETNKMAYFFWTQRCLGRSTDIPDKEWAVQRIHPVESHVTWNNCRELCPWTIRMHPPPNHAPSLGNDILDPALEESSEDFASQVYTSLHLE</sequence>
<evidence type="ECO:0000313" key="2">
    <source>
        <dbReference type="Proteomes" id="UP001201262"/>
    </source>
</evidence>
<dbReference type="AlphaFoldDB" id="A0AAD4KHM6"/>
<dbReference type="Proteomes" id="UP001201262">
    <property type="component" value="Unassembled WGS sequence"/>
</dbReference>
<keyword evidence="2" id="KW-1185">Reference proteome</keyword>
<evidence type="ECO:0000313" key="1">
    <source>
        <dbReference type="EMBL" id="KAH8689619.1"/>
    </source>
</evidence>
<name>A0AAD4KHM6_9EURO</name>
<reference evidence="1" key="1">
    <citation type="submission" date="2021-12" db="EMBL/GenBank/DDBJ databases">
        <title>Convergent genome expansion in fungi linked to evolution of root-endophyte symbiosis.</title>
        <authorList>
            <consortium name="DOE Joint Genome Institute"/>
            <person name="Ke Y.-H."/>
            <person name="Bonito G."/>
            <person name="Liao H.-L."/>
            <person name="Looney B."/>
            <person name="Rojas-Flechas A."/>
            <person name="Nash J."/>
            <person name="Hameed K."/>
            <person name="Schadt C."/>
            <person name="Martin F."/>
            <person name="Crous P.W."/>
            <person name="Miettinen O."/>
            <person name="Magnuson J.K."/>
            <person name="Labbe J."/>
            <person name="Jacobson D."/>
            <person name="Doktycz M.J."/>
            <person name="Veneault-Fourrey C."/>
            <person name="Kuo A."/>
            <person name="Mondo S."/>
            <person name="Calhoun S."/>
            <person name="Riley R."/>
            <person name="Ohm R."/>
            <person name="LaButti K."/>
            <person name="Andreopoulos B."/>
            <person name="Pangilinan J."/>
            <person name="Nolan M."/>
            <person name="Tritt A."/>
            <person name="Clum A."/>
            <person name="Lipzen A."/>
            <person name="Daum C."/>
            <person name="Barry K."/>
            <person name="Grigoriev I.V."/>
            <person name="Vilgalys R."/>
        </authorList>
    </citation>
    <scope>NUCLEOTIDE SEQUENCE</scope>
    <source>
        <strain evidence="1">PMI_201</strain>
    </source>
</reference>